<feature type="domain" description="Putative plant transposon protein" evidence="2">
    <location>
        <begin position="219"/>
        <end position="297"/>
    </location>
</feature>
<dbReference type="Proteomes" id="UP000011115">
    <property type="component" value="Unassembled WGS sequence"/>
</dbReference>
<keyword evidence="4" id="KW-1185">Reference proteome</keyword>
<protein>
    <submittedName>
        <fullName evidence="3">Integrase core domain containing protein</fullName>
    </submittedName>
</protein>
<dbReference type="EnsemblPlants" id="PGSC0003DMT400090784">
    <property type="protein sequence ID" value="PGSC0003DMT400090784"/>
    <property type="gene ID" value="PGSC0003DMG400040355"/>
</dbReference>
<dbReference type="HOGENOM" id="CLU_028647_6_0_1"/>
<dbReference type="Gramene" id="PGSC0003DMT400090784">
    <property type="protein sequence ID" value="PGSC0003DMT400090784"/>
    <property type="gene ID" value="PGSC0003DMG400040355"/>
</dbReference>
<evidence type="ECO:0000259" key="2">
    <source>
        <dbReference type="Pfam" id="PF20167"/>
    </source>
</evidence>
<dbReference type="InParanoid" id="M1DL60"/>
<proteinExistence type="predicted"/>
<accession>M1DL60</accession>
<reference evidence="4" key="1">
    <citation type="journal article" date="2011" name="Nature">
        <title>Genome sequence and analysis of the tuber crop potato.</title>
        <authorList>
            <consortium name="The Potato Genome Sequencing Consortium"/>
        </authorList>
    </citation>
    <scope>NUCLEOTIDE SEQUENCE [LARGE SCALE GENOMIC DNA]</scope>
    <source>
        <strain evidence="4">cv. DM1-3 516 R44</strain>
    </source>
</reference>
<sequence length="426" mass="47682">MAVTTRAGKQTIDPLISFEIEIVVERDDNEIEVTEEFKNATEKEVEVTQKVVPMPRPPPPFPQRLVKKSEEGKYHRFITILKQLSINVPLIKALEQTPGYEKFMKDLVTKKRAVSFESDERLHNCSVIATRFMKQKSDLKSVSVVNHIVERGSEVSIEESSNGSTTSSSKSDRIGDSLVPPRTKPPAVAMEPNRWLVTEERRVLTGSLHIALVIKKLFRKHRCEWMALPQIATNGERIEWVRTPSLGIKKATLNFAVKFFWLLVRNRVSPTQADNVVIWDRAMMVATMVAGLEQELASLRVDINALLAPPVIEPESASTAIEDDGVLVVLFSDAVPPYDYTCAAGKHPLSGCTADDDKAQRSRKRERQQTEVARRASIVDEELRQQRVREIGVGSSSGVSPTKGAVRVDMSTTEGVLRVDVRTTEM</sequence>
<dbReference type="PaxDb" id="4113-PGSC0003DMT400090784"/>
<dbReference type="InterPro" id="IPR046796">
    <property type="entry name" value="Transposase_32_dom"/>
</dbReference>
<dbReference type="Pfam" id="PF20167">
    <property type="entry name" value="Transposase_32"/>
    <property type="match status" value="1"/>
</dbReference>
<feature type="compositionally biased region" description="Low complexity" evidence="1">
    <location>
        <begin position="158"/>
        <end position="169"/>
    </location>
</feature>
<reference evidence="3" key="2">
    <citation type="submission" date="2015-06" db="UniProtKB">
        <authorList>
            <consortium name="EnsemblPlants"/>
        </authorList>
    </citation>
    <scope>IDENTIFICATION</scope>
    <source>
        <strain evidence="3">DM1-3 516 R44</strain>
    </source>
</reference>
<evidence type="ECO:0000313" key="4">
    <source>
        <dbReference type="Proteomes" id="UP000011115"/>
    </source>
</evidence>
<feature type="region of interest" description="Disordered" evidence="1">
    <location>
        <begin position="349"/>
        <end position="373"/>
    </location>
</feature>
<dbReference type="AlphaFoldDB" id="M1DL60"/>
<evidence type="ECO:0000313" key="3">
    <source>
        <dbReference type="EnsemblPlants" id="PGSC0003DMT400090784"/>
    </source>
</evidence>
<name>M1DL60_SOLTU</name>
<organism evidence="3 4">
    <name type="scientific">Solanum tuberosum</name>
    <name type="common">Potato</name>
    <dbReference type="NCBI Taxonomy" id="4113"/>
    <lineage>
        <taxon>Eukaryota</taxon>
        <taxon>Viridiplantae</taxon>
        <taxon>Streptophyta</taxon>
        <taxon>Embryophyta</taxon>
        <taxon>Tracheophyta</taxon>
        <taxon>Spermatophyta</taxon>
        <taxon>Magnoliopsida</taxon>
        <taxon>eudicotyledons</taxon>
        <taxon>Gunneridae</taxon>
        <taxon>Pentapetalae</taxon>
        <taxon>asterids</taxon>
        <taxon>lamiids</taxon>
        <taxon>Solanales</taxon>
        <taxon>Solanaceae</taxon>
        <taxon>Solanoideae</taxon>
        <taxon>Solaneae</taxon>
        <taxon>Solanum</taxon>
    </lineage>
</organism>
<evidence type="ECO:0000256" key="1">
    <source>
        <dbReference type="SAM" id="MobiDB-lite"/>
    </source>
</evidence>
<feature type="region of interest" description="Disordered" evidence="1">
    <location>
        <begin position="155"/>
        <end position="186"/>
    </location>
</feature>